<organism evidence="1 2">
    <name type="scientific">Puccinia graminis f. sp. tritici (strain CRL 75-36-700-3 / race SCCL)</name>
    <name type="common">Black stem rust fungus</name>
    <dbReference type="NCBI Taxonomy" id="418459"/>
    <lineage>
        <taxon>Eukaryota</taxon>
        <taxon>Fungi</taxon>
        <taxon>Dikarya</taxon>
        <taxon>Basidiomycota</taxon>
        <taxon>Pucciniomycotina</taxon>
        <taxon>Pucciniomycetes</taxon>
        <taxon>Pucciniales</taxon>
        <taxon>Pucciniaceae</taxon>
        <taxon>Puccinia</taxon>
    </lineage>
</organism>
<dbReference type="GeneID" id="10536215"/>
<dbReference type="VEuPathDB" id="FungiDB:PGTG_07228"/>
<evidence type="ECO:0000313" key="2">
    <source>
        <dbReference type="Proteomes" id="UP000008783"/>
    </source>
</evidence>
<dbReference type="EMBL" id="DS178277">
    <property type="protein sequence ID" value="EFP80976.2"/>
    <property type="molecule type" value="Genomic_DNA"/>
</dbReference>
<reference key="1">
    <citation type="submission" date="2007-01" db="EMBL/GenBank/DDBJ databases">
        <title>The Genome Sequence of Puccinia graminis f. sp. tritici Strain CRL 75-36-700-3.</title>
        <authorList>
            <consortium name="The Broad Institute Genome Sequencing Platform"/>
            <person name="Birren B."/>
            <person name="Lander E."/>
            <person name="Galagan J."/>
            <person name="Nusbaum C."/>
            <person name="Devon K."/>
            <person name="Cuomo C."/>
            <person name="Jaffe D."/>
            <person name="Butler J."/>
            <person name="Alvarez P."/>
            <person name="Gnerre S."/>
            <person name="Grabherr M."/>
            <person name="Mauceli E."/>
            <person name="Brockman W."/>
            <person name="Young S."/>
            <person name="LaButti K."/>
            <person name="Sykes S."/>
            <person name="DeCaprio D."/>
            <person name="Crawford M."/>
            <person name="Koehrsen M."/>
            <person name="Engels R."/>
            <person name="Montgomery P."/>
            <person name="Pearson M."/>
            <person name="Howarth C."/>
            <person name="Larson L."/>
            <person name="White J."/>
            <person name="Zeng Q."/>
            <person name="Kodira C."/>
            <person name="Yandava C."/>
            <person name="Alvarado L."/>
            <person name="O'Leary S."/>
            <person name="Szabo L."/>
            <person name="Dean R."/>
            <person name="Schein J."/>
        </authorList>
    </citation>
    <scope>NUCLEOTIDE SEQUENCE</scope>
    <source>
        <strain>CRL 75-36-700-3</strain>
    </source>
</reference>
<keyword evidence="2" id="KW-1185">Reference proteome</keyword>
<sequence length="58" mass="6540">MAEYLAQVGTMPAEFMVFAEASTDLRDVLLLDNEATSKPNTQMLSDTRYFQASRSMVF</sequence>
<reference evidence="2" key="2">
    <citation type="journal article" date="2011" name="Proc. Natl. Acad. Sci. U.S.A.">
        <title>Obligate biotrophy features unraveled by the genomic analysis of rust fungi.</title>
        <authorList>
            <person name="Duplessis S."/>
            <person name="Cuomo C.A."/>
            <person name="Lin Y.-C."/>
            <person name="Aerts A."/>
            <person name="Tisserant E."/>
            <person name="Veneault-Fourrey C."/>
            <person name="Joly D.L."/>
            <person name="Hacquard S."/>
            <person name="Amselem J."/>
            <person name="Cantarel B.L."/>
            <person name="Chiu R."/>
            <person name="Coutinho P.M."/>
            <person name="Feau N."/>
            <person name="Field M."/>
            <person name="Frey P."/>
            <person name="Gelhaye E."/>
            <person name="Goldberg J."/>
            <person name="Grabherr M.G."/>
            <person name="Kodira C.D."/>
            <person name="Kohler A."/>
            <person name="Kuees U."/>
            <person name="Lindquist E.A."/>
            <person name="Lucas S.M."/>
            <person name="Mago R."/>
            <person name="Mauceli E."/>
            <person name="Morin E."/>
            <person name="Murat C."/>
            <person name="Pangilinan J.L."/>
            <person name="Park R."/>
            <person name="Pearson M."/>
            <person name="Quesneville H."/>
            <person name="Rouhier N."/>
            <person name="Sakthikumar S."/>
            <person name="Salamov A.A."/>
            <person name="Schmutz J."/>
            <person name="Selles B."/>
            <person name="Shapiro H."/>
            <person name="Tanguay P."/>
            <person name="Tuskan G.A."/>
            <person name="Henrissat B."/>
            <person name="Van de Peer Y."/>
            <person name="Rouze P."/>
            <person name="Ellis J.G."/>
            <person name="Dodds P.N."/>
            <person name="Schein J.E."/>
            <person name="Zhong S."/>
            <person name="Hamelin R.C."/>
            <person name="Grigoriev I.V."/>
            <person name="Szabo L.J."/>
            <person name="Martin F."/>
        </authorList>
    </citation>
    <scope>NUCLEOTIDE SEQUENCE [LARGE SCALE GENOMIC DNA]</scope>
    <source>
        <strain evidence="2">CRL 75-36-700-3 / race SCCL</strain>
    </source>
</reference>
<dbReference type="InParanoid" id="E3K9Y1"/>
<accession>E3K9Y1</accession>
<dbReference type="HOGENOM" id="CLU_2980152_0_0_1"/>
<dbReference type="Proteomes" id="UP000008783">
    <property type="component" value="Unassembled WGS sequence"/>
</dbReference>
<gene>
    <name evidence="1" type="ORF">PGTG_07228</name>
</gene>
<dbReference type="AlphaFoldDB" id="E3K9Y1"/>
<evidence type="ECO:0000313" key="1">
    <source>
        <dbReference type="EMBL" id="EFP80976.2"/>
    </source>
</evidence>
<proteinExistence type="predicted"/>
<name>E3K9Y1_PUCGT</name>
<dbReference type="RefSeq" id="XP_003325395.2">
    <property type="nucleotide sequence ID" value="XM_003325347.2"/>
</dbReference>
<dbReference type="OrthoDB" id="2142724at2759"/>
<dbReference type="KEGG" id="pgr:PGTG_07228"/>
<protein>
    <submittedName>
        <fullName evidence="1">Uncharacterized protein</fullName>
    </submittedName>
</protein>